<dbReference type="EMBL" id="PRLP01000001">
    <property type="protein sequence ID" value="PPC79451.1"/>
    <property type="molecule type" value="Genomic_DNA"/>
</dbReference>
<name>A0A2S5KX75_9PROT</name>
<dbReference type="AlphaFoldDB" id="A0A2S5KX75"/>
<accession>A0A2S5KX75</accession>
<organism evidence="1 2">
    <name type="scientific">Proteobacteria bacterium 228</name>
    <dbReference type="NCBI Taxonomy" id="2083153"/>
    <lineage>
        <taxon>Bacteria</taxon>
        <taxon>Pseudomonadati</taxon>
        <taxon>Pseudomonadota</taxon>
    </lineage>
</organism>
<protein>
    <submittedName>
        <fullName evidence="1">GTP-binding protein</fullName>
    </submittedName>
</protein>
<dbReference type="Gene3D" id="6.10.280.50">
    <property type="match status" value="1"/>
</dbReference>
<reference evidence="1 2" key="1">
    <citation type="submission" date="2018-02" db="EMBL/GenBank/DDBJ databases">
        <title>novel marine gammaproteobacteria from coastal saline agro ecosystem.</title>
        <authorList>
            <person name="Krishnan R."/>
            <person name="Ramesh Kumar N."/>
        </authorList>
    </citation>
    <scope>NUCLEOTIDE SEQUENCE [LARGE SCALE GENOMIC DNA]</scope>
    <source>
        <strain evidence="1 2">228</strain>
    </source>
</reference>
<sequence>MQQHDLVHEFPELREKIHELKTSNAHFLRLFDEYHEVNRQVGNMEGEVTPVATATEEEFKLKRLRLKDELYAMLTA</sequence>
<comment type="caution">
    <text evidence="1">The sequence shown here is derived from an EMBL/GenBank/DDBJ whole genome shotgun (WGS) entry which is preliminary data.</text>
</comment>
<dbReference type="InterPro" id="IPR007420">
    <property type="entry name" value="DUF465"/>
</dbReference>
<proteinExistence type="predicted"/>
<dbReference type="Pfam" id="PF04325">
    <property type="entry name" value="DUF465"/>
    <property type="match status" value="1"/>
</dbReference>
<gene>
    <name evidence="1" type="ORF">C4K68_00620</name>
</gene>
<dbReference type="OrthoDB" id="1263265at2"/>
<evidence type="ECO:0000313" key="1">
    <source>
        <dbReference type="EMBL" id="PPC79451.1"/>
    </source>
</evidence>
<evidence type="ECO:0000313" key="2">
    <source>
        <dbReference type="Proteomes" id="UP000238196"/>
    </source>
</evidence>
<dbReference type="InterPro" id="IPR038444">
    <property type="entry name" value="DUF465_sf"/>
</dbReference>
<dbReference type="Proteomes" id="UP000238196">
    <property type="component" value="Unassembled WGS sequence"/>
</dbReference>